<evidence type="ECO:0000313" key="4">
    <source>
        <dbReference type="EMBL" id="GMI33511.1"/>
    </source>
</evidence>
<dbReference type="InterPro" id="IPR018714">
    <property type="entry name" value="DUF2237"/>
</dbReference>
<comment type="caution">
    <text evidence="4">The sequence shown here is derived from an EMBL/GenBank/DDBJ whole genome shotgun (WGS) entry which is preliminary data.</text>
</comment>
<keyword evidence="3" id="KW-0732">Signal</keyword>
<dbReference type="Proteomes" id="UP001165065">
    <property type="component" value="Unassembled WGS sequence"/>
</dbReference>
<dbReference type="EMBL" id="BRYA01000033">
    <property type="protein sequence ID" value="GMI33511.1"/>
    <property type="molecule type" value="Genomic_DNA"/>
</dbReference>
<keyword evidence="2" id="KW-0472">Membrane</keyword>
<dbReference type="AlphaFoldDB" id="A0A9W7G682"/>
<keyword evidence="5" id="KW-1185">Reference proteome</keyword>
<dbReference type="Gene3D" id="3.30.56.110">
    <property type="entry name" value="Protein of unknown function DUF2237"/>
    <property type="match status" value="1"/>
</dbReference>
<sequence>MFLPLLSIITLLTFHIPLVSCYTNVLGTPLTSCSSEGMALTGFTRSGECVETNDDHGSHHICINLSSTSGGNFCAVTGQPDWCSSSMPCDGSTGRCPVVNWCVCQWAFSSYVANAGGCSYIQDIVCEATNIKALEAYEKRGGEDERVRNAAECIRTRCGLGEGIVFDEEQGEEDFEHKTTNARGEGEGEGIEGEDIPMIAGGVAMCVAVGLVGGFFMGRRITRKNDREGIEKRGGNEML</sequence>
<accession>A0A9W7G682</accession>
<evidence type="ECO:0000256" key="2">
    <source>
        <dbReference type="SAM" id="Phobius"/>
    </source>
</evidence>
<feature type="region of interest" description="Disordered" evidence="1">
    <location>
        <begin position="171"/>
        <end position="193"/>
    </location>
</feature>
<keyword evidence="2" id="KW-1133">Transmembrane helix</keyword>
<evidence type="ECO:0000313" key="5">
    <source>
        <dbReference type="Proteomes" id="UP001165065"/>
    </source>
</evidence>
<reference evidence="5" key="1">
    <citation type="journal article" date="2023" name="Commun. Biol.">
        <title>Genome analysis of Parmales, the sister group of diatoms, reveals the evolutionary specialization of diatoms from phago-mixotrophs to photoautotrophs.</title>
        <authorList>
            <person name="Ban H."/>
            <person name="Sato S."/>
            <person name="Yoshikawa S."/>
            <person name="Yamada K."/>
            <person name="Nakamura Y."/>
            <person name="Ichinomiya M."/>
            <person name="Sato N."/>
            <person name="Blanc-Mathieu R."/>
            <person name="Endo H."/>
            <person name="Kuwata A."/>
            <person name="Ogata H."/>
        </authorList>
    </citation>
    <scope>NUCLEOTIDE SEQUENCE [LARGE SCALE GENOMIC DNA]</scope>
</reference>
<dbReference type="OrthoDB" id="10260965at2759"/>
<keyword evidence="2" id="KW-0812">Transmembrane</keyword>
<feature type="chain" id="PRO_5040999350" evidence="3">
    <location>
        <begin position="22"/>
        <end position="239"/>
    </location>
</feature>
<feature type="transmembrane region" description="Helical" evidence="2">
    <location>
        <begin position="198"/>
        <end position="217"/>
    </location>
</feature>
<gene>
    <name evidence="4" type="ORF">TrCOL_g11572</name>
</gene>
<name>A0A9W7G682_9STRA</name>
<protein>
    <submittedName>
        <fullName evidence="4">Uncharacterized protein</fullName>
    </submittedName>
</protein>
<feature type="signal peptide" evidence="3">
    <location>
        <begin position="1"/>
        <end position="21"/>
    </location>
</feature>
<evidence type="ECO:0000256" key="1">
    <source>
        <dbReference type="SAM" id="MobiDB-lite"/>
    </source>
</evidence>
<evidence type="ECO:0000256" key="3">
    <source>
        <dbReference type="SAM" id="SignalP"/>
    </source>
</evidence>
<organism evidence="4 5">
    <name type="scientific">Triparma columacea</name>
    <dbReference type="NCBI Taxonomy" id="722753"/>
    <lineage>
        <taxon>Eukaryota</taxon>
        <taxon>Sar</taxon>
        <taxon>Stramenopiles</taxon>
        <taxon>Ochrophyta</taxon>
        <taxon>Bolidophyceae</taxon>
        <taxon>Parmales</taxon>
        <taxon>Triparmaceae</taxon>
        <taxon>Triparma</taxon>
    </lineage>
</organism>
<proteinExistence type="predicted"/>
<dbReference type="Pfam" id="PF09996">
    <property type="entry name" value="DUF2237"/>
    <property type="match status" value="1"/>
</dbReference>